<evidence type="ECO:0000259" key="1">
    <source>
        <dbReference type="Pfam" id="PF14326"/>
    </source>
</evidence>
<protein>
    <recommendedName>
        <fullName evidence="1">DUF4384 domain-containing protein</fullName>
    </recommendedName>
</protein>
<organism evidence="2 3">
    <name type="scientific">Deinococcus aetherius</name>
    <dbReference type="NCBI Taxonomy" id="200252"/>
    <lineage>
        <taxon>Bacteria</taxon>
        <taxon>Thermotogati</taxon>
        <taxon>Deinococcota</taxon>
        <taxon>Deinococci</taxon>
        <taxon>Deinococcales</taxon>
        <taxon>Deinococcaceae</taxon>
        <taxon>Deinococcus</taxon>
    </lineage>
</organism>
<sequence>MRTALLLGSLALGLSACTVSVRSNVGLVGGNLIADVRPDRGEGGSYFVGDPVRISVTTRAAGYVTLVALQPNGYASTLVRNVYVNPGTTVFPRPQDGVTYNVAPPRGLQRVRVLFTRVRPTSDIVLSGVYSGDSWNVATNGYLTPYAPADRDVQETYFYIR</sequence>
<name>A0ABN6RCT0_9DEIO</name>
<feature type="domain" description="DUF4384" evidence="1">
    <location>
        <begin position="46"/>
        <end position="117"/>
    </location>
</feature>
<dbReference type="Proteomes" id="UP001064971">
    <property type="component" value="Chromosome"/>
</dbReference>
<dbReference type="PROSITE" id="PS51257">
    <property type="entry name" value="PROKAR_LIPOPROTEIN"/>
    <property type="match status" value="1"/>
</dbReference>
<proteinExistence type="predicted"/>
<gene>
    <name evidence="2" type="ORF">DAETH_04120</name>
</gene>
<evidence type="ECO:0000313" key="3">
    <source>
        <dbReference type="Proteomes" id="UP001064971"/>
    </source>
</evidence>
<dbReference type="InterPro" id="IPR025493">
    <property type="entry name" value="DUF4384"/>
</dbReference>
<dbReference type="EMBL" id="AP026560">
    <property type="protein sequence ID" value="BDP40443.1"/>
    <property type="molecule type" value="Genomic_DNA"/>
</dbReference>
<reference evidence="2" key="1">
    <citation type="submission" date="2022-07" db="EMBL/GenBank/DDBJ databases">
        <title>Complete Genome Sequence of the Radioresistant Bacterium Deinococcus aetherius ST0316, Isolated from the Air Dust collected in Lower Stratosphere above Japan.</title>
        <authorList>
            <person name="Satoh K."/>
            <person name="Hagiwara K."/>
            <person name="Katsumata K."/>
            <person name="Kubo A."/>
            <person name="Yokobori S."/>
            <person name="Yamagishi A."/>
            <person name="Oono Y."/>
            <person name="Narumi I."/>
        </authorList>
    </citation>
    <scope>NUCLEOTIDE SEQUENCE</scope>
    <source>
        <strain evidence="2">ST0316</strain>
    </source>
</reference>
<dbReference type="Pfam" id="PF14326">
    <property type="entry name" value="DUF4384"/>
    <property type="match status" value="1"/>
</dbReference>
<dbReference type="RefSeq" id="WP_264776292.1">
    <property type="nucleotide sequence ID" value="NZ_AP026560.1"/>
</dbReference>
<keyword evidence="3" id="KW-1185">Reference proteome</keyword>
<evidence type="ECO:0000313" key="2">
    <source>
        <dbReference type="EMBL" id="BDP40443.1"/>
    </source>
</evidence>
<accession>A0ABN6RCT0</accession>